<feature type="transmembrane region" description="Helical" evidence="1">
    <location>
        <begin position="65"/>
        <end position="88"/>
    </location>
</feature>
<evidence type="ECO:0000313" key="2">
    <source>
        <dbReference type="EMBL" id="KYO32676.1"/>
    </source>
</evidence>
<dbReference type="InterPro" id="IPR013783">
    <property type="entry name" value="Ig-like_fold"/>
</dbReference>
<proteinExistence type="predicted"/>
<organism evidence="2 3">
    <name type="scientific">Alligator mississippiensis</name>
    <name type="common">American alligator</name>
    <dbReference type="NCBI Taxonomy" id="8496"/>
    <lineage>
        <taxon>Eukaryota</taxon>
        <taxon>Metazoa</taxon>
        <taxon>Chordata</taxon>
        <taxon>Craniata</taxon>
        <taxon>Vertebrata</taxon>
        <taxon>Euteleostomi</taxon>
        <taxon>Archelosauria</taxon>
        <taxon>Archosauria</taxon>
        <taxon>Crocodylia</taxon>
        <taxon>Alligatoridae</taxon>
        <taxon>Alligatorinae</taxon>
        <taxon>Alligator</taxon>
    </lineage>
</organism>
<reference evidence="2 3" key="1">
    <citation type="journal article" date="2012" name="Genome Biol.">
        <title>Sequencing three crocodilian genomes to illuminate the evolution of archosaurs and amniotes.</title>
        <authorList>
            <person name="St John J.A."/>
            <person name="Braun E.L."/>
            <person name="Isberg S.R."/>
            <person name="Miles L.G."/>
            <person name="Chong A.Y."/>
            <person name="Gongora J."/>
            <person name="Dalzell P."/>
            <person name="Moran C."/>
            <person name="Bed'hom B."/>
            <person name="Abzhanov A."/>
            <person name="Burgess S.C."/>
            <person name="Cooksey A.M."/>
            <person name="Castoe T.A."/>
            <person name="Crawford N.G."/>
            <person name="Densmore L.D."/>
            <person name="Drew J.C."/>
            <person name="Edwards S.V."/>
            <person name="Faircloth B.C."/>
            <person name="Fujita M.K."/>
            <person name="Greenwold M.J."/>
            <person name="Hoffmann F.G."/>
            <person name="Howard J.M."/>
            <person name="Iguchi T."/>
            <person name="Janes D.E."/>
            <person name="Khan S.Y."/>
            <person name="Kohno S."/>
            <person name="de Koning A.J."/>
            <person name="Lance S.L."/>
            <person name="McCarthy F.M."/>
            <person name="McCormack J.E."/>
            <person name="Merchant M.E."/>
            <person name="Peterson D.G."/>
            <person name="Pollock D.D."/>
            <person name="Pourmand N."/>
            <person name="Raney B.J."/>
            <person name="Roessler K.A."/>
            <person name="Sanford J.R."/>
            <person name="Sawyer R.H."/>
            <person name="Schmidt C.J."/>
            <person name="Triplett E.W."/>
            <person name="Tuberville T.D."/>
            <person name="Venegas-Anaya M."/>
            <person name="Howard J.T."/>
            <person name="Jarvis E.D."/>
            <person name="Guillette L.J.Jr."/>
            <person name="Glenn T.C."/>
            <person name="Green R.E."/>
            <person name="Ray D.A."/>
        </authorList>
    </citation>
    <scope>NUCLEOTIDE SEQUENCE [LARGE SCALE GENOMIC DNA]</scope>
    <source>
        <strain evidence="2">KSC_2009_1</strain>
    </source>
</reference>
<protein>
    <submittedName>
        <fullName evidence="2">Uncharacterized protein</fullName>
    </submittedName>
</protein>
<gene>
    <name evidence="2" type="ORF">Y1Q_0024448</name>
</gene>
<dbReference type="EMBL" id="AKHW03003885">
    <property type="protein sequence ID" value="KYO32676.1"/>
    <property type="molecule type" value="Genomic_DNA"/>
</dbReference>
<accession>A0A151N7A7</accession>
<dbReference type="Proteomes" id="UP000050525">
    <property type="component" value="Unassembled WGS sequence"/>
</dbReference>
<keyword evidence="3" id="KW-1185">Reference proteome</keyword>
<dbReference type="AlphaFoldDB" id="A0A151N7A7"/>
<keyword evidence="1" id="KW-1133">Transmembrane helix</keyword>
<name>A0A151N7A7_ALLMI</name>
<evidence type="ECO:0000256" key="1">
    <source>
        <dbReference type="SAM" id="Phobius"/>
    </source>
</evidence>
<comment type="caution">
    <text evidence="2">The sequence shown here is derived from an EMBL/GenBank/DDBJ whole genome shotgun (WGS) entry which is preliminary data.</text>
</comment>
<dbReference type="STRING" id="8496.A0A151N7A7"/>
<sequence>MEQQKHGEATLMLSALQERDSGLYQCCVQRNDGKIGLGEGTVLRFKWMNQSQTRDCMLCLDLGPLYYRAIISLLLTVLLSLAIILSLLPPRAERECSMNSTGDRSTEIIMYRAGVALGAMAFLAMTVLLLQRCKETTTKTQQQPAKRHRQAGGETSDVLHYAEINLTPGKPVEYASVQTHPGECTEYASVQICPL</sequence>
<dbReference type="Gene3D" id="2.60.40.10">
    <property type="entry name" value="Immunoglobulins"/>
    <property type="match status" value="1"/>
</dbReference>
<dbReference type="SUPFAM" id="SSF48726">
    <property type="entry name" value="Immunoglobulin"/>
    <property type="match status" value="1"/>
</dbReference>
<dbReference type="InterPro" id="IPR036179">
    <property type="entry name" value="Ig-like_dom_sf"/>
</dbReference>
<evidence type="ECO:0000313" key="3">
    <source>
        <dbReference type="Proteomes" id="UP000050525"/>
    </source>
</evidence>
<keyword evidence="1" id="KW-0472">Membrane</keyword>
<keyword evidence="1" id="KW-0812">Transmembrane</keyword>
<feature type="transmembrane region" description="Helical" evidence="1">
    <location>
        <begin position="109"/>
        <end position="130"/>
    </location>
</feature>